<dbReference type="CDD" id="cd00158">
    <property type="entry name" value="RHOD"/>
    <property type="match status" value="1"/>
</dbReference>
<dbReference type="PANTHER" id="PTHR43031">
    <property type="entry name" value="FAD-DEPENDENT OXIDOREDUCTASE"/>
    <property type="match status" value="1"/>
</dbReference>
<dbReference type="AlphaFoldDB" id="A0A401XLW7"/>
<dbReference type="Gene3D" id="3.40.250.10">
    <property type="entry name" value="Rhodanese-like domain"/>
    <property type="match status" value="1"/>
</dbReference>
<protein>
    <submittedName>
        <fullName evidence="2">Sulfurtransferase</fullName>
    </submittedName>
</protein>
<dbReference type="InterPro" id="IPR050229">
    <property type="entry name" value="GlpE_sulfurtransferase"/>
</dbReference>
<dbReference type="InterPro" id="IPR036873">
    <property type="entry name" value="Rhodanese-like_dom_sf"/>
</dbReference>
<dbReference type="PANTHER" id="PTHR43031:SF18">
    <property type="entry name" value="RHODANESE-RELATED SULFURTRANSFERASES"/>
    <property type="match status" value="1"/>
</dbReference>
<gene>
    <name evidence="2" type="ORF">JCM31826_14700</name>
</gene>
<proteinExistence type="predicted"/>
<name>A0A401XLW7_9FLAO</name>
<evidence type="ECO:0000259" key="1">
    <source>
        <dbReference type="PROSITE" id="PS50206"/>
    </source>
</evidence>
<dbReference type="Proteomes" id="UP000286715">
    <property type="component" value="Unassembled WGS sequence"/>
</dbReference>
<accession>A0A401XLW7</accession>
<comment type="caution">
    <text evidence="2">The sequence shown here is derived from an EMBL/GenBank/DDBJ whole genome shotgun (WGS) entry which is preliminary data.</text>
</comment>
<organism evidence="2 3">
    <name type="scientific">Thermaurantimonas aggregans</name>
    <dbReference type="NCBI Taxonomy" id="2173829"/>
    <lineage>
        <taxon>Bacteria</taxon>
        <taxon>Pseudomonadati</taxon>
        <taxon>Bacteroidota</taxon>
        <taxon>Flavobacteriia</taxon>
        <taxon>Flavobacteriales</taxon>
        <taxon>Schleiferiaceae</taxon>
        <taxon>Thermaurantimonas</taxon>
    </lineage>
</organism>
<feature type="domain" description="Rhodanese" evidence="1">
    <location>
        <begin position="18"/>
        <end position="95"/>
    </location>
</feature>
<dbReference type="Pfam" id="PF00581">
    <property type="entry name" value="Rhodanese"/>
    <property type="match status" value="1"/>
</dbReference>
<evidence type="ECO:0000313" key="2">
    <source>
        <dbReference type="EMBL" id="GCD77988.1"/>
    </source>
</evidence>
<dbReference type="EMBL" id="BHZE01000014">
    <property type="protein sequence ID" value="GCD77988.1"/>
    <property type="molecule type" value="Genomic_DNA"/>
</dbReference>
<dbReference type="RefSeq" id="WP_124398051.1">
    <property type="nucleotide sequence ID" value="NZ_BHZE01000014.1"/>
</dbReference>
<reference evidence="2 3" key="1">
    <citation type="submission" date="2018-11" db="EMBL/GenBank/DDBJ databases">
        <title>Schleiferia aggregans sp. nov., a moderately thermophilic heterotrophic bacterium isolated from microbial mats at a terrestrial hot spring.</title>
        <authorList>
            <person name="Iino T."/>
            <person name="Ohkuma M."/>
            <person name="Haruta S."/>
        </authorList>
    </citation>
    <scope>NUCLEOTIDE SEQUENCE [LARGE SCALE GENOMIC DNA]</scope>
    <source>
        <strain evidence="2 3">LA</strain>
    </source>
</reference>
<dbReference type="SMART" id="SM00450">
    <property type="entry name" value="RHOD"/>
    <property type="match status" value="1"/>
</dbReference>
<dbReference type="GO" id="GO:0016740">
    <property type="term" value="F:transferase activity"/>
    <property type="evidence" value="ECO:0007669"/>
    <property type="project" value="UniProtKB-KW"/>
</dbReference>
<evidence type="ECO:0000313" key="3">
    <source>
        <dbReference type="Proteomes" id="UP000286715"/>
    </source>
</evidence>
<sequence length="100" mass="10936">MGFFDLIFRKKVDFKALKEKGAIIIDVRTPAEYASGHIKGSRNIPLDQISKYVNELKIARKPVITCCRSGARSGAAANILKANGIEAYNGGPWDSLKAKI</sequence>
<dbReference type="InterPro" id="IPR001763">
    <property type="entry name" value="Rhodanese-like_dom"/>
</dbReference>
<dbReference type="SUPFAM" id="SSF52821">
    <property type="entry name" value="Rhodanese/Cell cycle control phosphatase"/>
    <property type="match status" value="1"/>
</dbReference>
<dbReference type="OrthoDB" id="9800872at2"/>
<keyword evidence="2" id="KW-0808">Transferase</keyword>
<dbReference type="PROSITE" id="PS50206">
    <property type="entry name" value="RHODANESE_3"/>
    <property type="match status" value="1"/>
</dbReference>
<keyword evidence="3" id="KW-1185">Reference proteome</keyword>